<dbReference type="Proteomes" id="UP000198284">
    <property type="component" value="Unassembled WGS sequence"/>
</dbReference>
<reference evidence="1 2" key="1">
    <citation type="submission" date="2017-06" db="EMBL/GenBank/DDBJ databases">
        <authorList>
            <person name="Kim H.J."/>
            <person name="Triplett B.A."/>
        </authorList>
    </citation>
    <scope>NUCLEOTIDE SEQUENCE [LARGE SCALE GENOMIC DNA]</scope>
    <source>
        <strain evidence="1 2">U15</strain>
    </source>
</reference>
<evidence type="ECO:0000313" key="1">
    <source>
        <dbReference type="EMBL" id="SNS77999.1"/>
    </source>
</evidence>
<organism evidence="1 2">
    <name type="scientific">Noviherbaspirillum humi</name>
    <dbReference type="NCBI Taxonomy" id="1688639"/>
    <lineage>
        <taxon>Bacteria</taxon>
        <taxon>Pseudomonadati</taxon>
        <taxon>Pseudomonadota</taxon>
        <taxon>Betaproteobacteria</taxon>
        <taxon>Burkholderiales</taxon>
        <taxon>Oxalobacteraceae</taxon>
        <taxon>Noviherbaspirillum</taxon>
    </lineage>
</organism>
<keyword evidence="2" id="KW-1185">Reference proteome</keyword>
<name>A0A239H9B6_9BURK</name>
<proteinExistence type="predicted"/>
<dbReference type="RefSeq" id="WP_143131223.1">
    <property type="nucleotide sequence ID" value="NZ_FZOT01000006.1"/>
</dbReference>
<dbReference type="EMBL" id="FZOT01000006">
    <property type="protein sequence ID" value="SNS77999.1"/>
    <property type="molecule type" value="Genomic_DNA"/>
</dbReference>
<evidence type="ECO:0000313" key="2">
    <source>
        <dbReference type="Proteomes" id="UP000198284"/>
    </source>
</evidence>
<dbReference type="AlphaFoldDB" id="A0A239H9B6"/>
<gene>
    <name evidence="1" type="ORF">SAMN06265795_106149</name>
</gene>
<dbReference type="OrthoDB" id="7537686at2"/>
<protein>
    <recommendedName>
        <fullName evidence="3">CHAP domain-containing protein</fullName>
    </recommendedName>
</protein>
<accession>A0A239H9B6</accession>
<evidence type="ECO:0008006" key="3">
    <source>
        <dbReference type="Google" id="ProtNLM"/>
    </source>
</evidence>
<sequence length="206" mass="22028">MGLRVIESRNVNQNLQSSPNNPVLVAGNLAGNDGTIIPYQIATSSKTARVQQEAEKLLNEFGVFSVLKKAQQSNHYSWTYESVYLDAARLQAISKALKLPYTLPATQICAAMVNYLRVRAGLRTVGTPPSYIPAMVADVKKNGTVVKASEAQPGDIAILSGGGHSGTVIRLANGELKVLAFTGNSATDATAQIVPIEFAEPIYRVK</sequence>